<dbReference type="Gene3D" id="3.10.450.50">
    <property type="match status" value="1"/>
</dbReference>
<dbReference type="AlphaFoldDB" id="A0A6L5R300"/>
<evidence type="ECO:0000313" key="1">
    <source>
        <dbReference type="EMBL" id="MRX44389.1"/>
    </source>
</evidence>
<organism evidence="1 2">
    <name type="scientific">Agromyces kandeliae</name>
    <dbReference type="NCBI Taxonomy" id="2666141"/>
    <lineage>
        <taxon>Bacteria</taxon>
        <taxon>Bacillati</taxon>
        <taxon>Actinomycetota</taxon>
        <taxon>Actinomycetes</taxon>
        <taxon>Micrococcales</taxon>
        <taxon>Microbacteriaceae</taxon>
        <taxon>Agromyces</taxon>
    </lineage>
</organism>
<dbReference type="InterPro" id="IPR032710">
    <property type="entry name" value="NTF2-like_dom_sf"/>
</dbReference>
<sequence length="139" mass="15207">MSTAKWSPPGSAPHGEDHHRILEVVDEYVAGFEQADPERLQRVMHPQCRLTASFDGRLVVHTRDEFIAAVSGRRSTVAGTAPGEGAARVLLASVGTPTTAIVRVQDADADTTYVDELQLVRLDAGWTIIAKSWHPEPRR</sequence>
<dbReference type="RefSeq" id="WP_154346599.1">
    <property type="nucleotide sequence ID" value="NZ_WKJD01000016.1"/>
</dbReference>
<name>A0A6L5R300_9MICO</name>
<dbReference type="Pfam" id="PF12893">
    <property type="entry name" value="Lumazine_bd_2"/>
    <property type="match status" value="1"/>
</dbReference>
<reference evidence="1 2" key="1">
    <citation type="submission" date="2019-11" db="EMBL/GenBank/DDBJ databases">
        <title>Agromyces kandeliae sp. nov., isolated from mangrove soil.</title>
        <authorList>
            <person name="Wang R."/>
        </authorList>
    </citation>
    <scope>NUCLEOTIDE SEQUENCE [LARGE SCALE GENOMIC DNA]</scope>
    <source>
        <strain evidence="1 2">Q22</strain>
    </source>
</reference>
<protein>
    <recommendedName>
        <fullName evidence="3">Nuclear transport factor 2 family protein</fullName>
    </recommendedName>
</protein>
<dbReference type="EMBL" id="WKJD01000016">
    <property type="protein sequence ID" value="MRX44389.1"/>
    <property type="molecule type" value="Genomic_DNA"/>
</dbReference>
<proteinExistence type="predicted"/>
<evidence type="ECO:0000313" key="2">
    <source>
        <dbReference type="Proteomes" id="UP000476511"/>
    </source>
</evidence>
<accession>A0A6L5R300</accession>
<dbReference type="Proteomes" id="UP000476511">
    <property type="component" value="Unassembled WGS sequence"/>
</dbReference>
<gene>
    <name evidence="1" type="ORF">GJR97_11705</name>
</gene>
<comment type="caution">
    <text evidence="1">The sequence shown here is derived from an EMBL/GenBank/DDBJ whole genome shotgun (WGS) entry which is preliminary data.</text>
</comment>
<keyword evidence="2" id="KW-1185">Reference proteome</keyword>
<dbReference type="InterPro" id="IPR039437">
    <property type="entry name" value="FrzH/put_lumazine-bd"/>
</dbReference>
<evidence type="ECO:0008006" key="3">
    <source>
        <dbReference type="Google" id="ProtNLM"/>
    </source>
</evidence>
<dbReference type="SUPFAM" id="SSF54427">
    <property type="entry name" value="NTF2-like"/>
    <property type="match status" value="1"/>
</dbReference>